<dbReference type="InterPro" id="IPR037185">
    <property type="entry name" value="EmrE-like"/>
</dbReference>
<feature type="transmembrane region" description="Helical" evidence="1">
    <location>
        <begin position="46"/>
        <end position="67"/>
    </location>
</feature>
<evidence type="ECO:0000313" key="2">
    <source>
        <dbReference type="EMBL" id="PIW07121.1"/>
    </source>
</evidence>
<dbReference type="AlphaFoldDB" id="A0A2M7FN65"/>
<comment type="caution">
    <text evidence="2">The sequence shown here is derived from an EMBL/GenBank/DDBJ whole genome shotgun (WGS) entry which is preliminary data.</text>
</comment>
<gene>
    <name evidence="2" type="ORF">COW38_03415</name>
</gene>
<accession>A0A2M7FN65</accession>
<dbReference type="EMBL" id="PFFO01000147">
    <property type="protein sequence ID" value="PIW07121.1"/>
    <property type="molecule type" value="Genomic_DNA"/>
</dbReference>
<keyword evidence="1" id="KW-0472">Membrane</keyword>
<feature type="transmembrane region" description="Helical" evidence="1">
    <location>
        <begin position="12"/>
        <end position="34"/>
    </location>
</feature>
<reference evidence="3" key="1">
    <citation type="submission" date="2017-09" db="EMBL/GenBank/DDBJ databases">
        <title>Depth-based differentiation of microbial function through sediment-hosted aquifers and enrichment of novel symbionts in the deep terrestrial subsurface.</title>
        <authorList>
            <person name="Probst A.J."/>
            <person name="Ladd B."/>
            <person name="Jarett J.K."/>
            <person name="Geller-Mcgrath D.E."/>
            <person name="Sieber C.M.K."/>
            <person name="Emerson J.B."/>
            <person name="Anantharaman K."/>
            <person name="Thomas B.C."/>
            <person name="Malmstrom R."/>
            <person name="Stieglmeier M."/>
            <person name="Klingl A."/>
            <person name="Woyke T."/>
            <person name="Ryan C.M."/>
            <person name="Banfield J.F."/>
        </authorList>
    </citation>
    <scope>NUCLEOTIDE SEQUENCE [LARGE SCALE GENOMIC DNA]</scope>
</reference>
<keyword evidence="1" id="KW-0812">Transmembrane</keyword>
<protein>
    <submittedName>
        <fullName evidence="2">Uncharacterized protein</fullName>
    </submittedName>
</protein>
<dbReference type="SUPFAM" id="SSF103481">
    <property type="entry name" value="Multidrug resistance efflux transporter EmrE"/>
    <property type="match status" value="1"/>
</dbReference>
<name>A0A2M7FN65_9BACT</name>
<keyword evidence="1" id="KW-1133">Transmembrane helix</keyword>
<proteinExistence type="predicted"/>
<feature type="transmembrane region" description="Helical" evidence="1">
    <location>
        <begin position="73"/>
        <end position="95"/>
    </location>
</feature>
<organism evidence="2 3">
    <name type="scientific">Candidatus Collierbacteria bacterium CG17_big_fil_post_rev_8_21_14_2_50_45_7</name>
    <dbReference type="NCBI Taxonomy" id="1974536"/>
    <lineage>
        <taxon>Bacteria</taxon>
        <taxon>Candidatus Collieribacteriota</taxon>
    </lineage>
</organism>
<evidence type="ECO:0000256" key="1">
    <source>
        <dbReference type="SAM" id="Phobius"/>
    </source>
</evidence>
<dbReference type="Proteomes" id="UP000230556">
    <property type="component" value="Unassembled WGS sequence"/>
</dbReference>
<evidence type="ECO:0000313" key="3">
    <source>
        <dbReference type="Proteomes" id="UP000230556"/>
    </source>
</evidence>
<sequence>MSFFTLRSFDSASFLVYCSFLSAIIILVLNPTLFNKLSFYAKPKNLSHIVIVSINDTLASLFLFNAYQLGRNALQIGPLMATQTIVTVVLALIFLKETDLDEYLLTLRQIYHQKKLCLYIQKKLL</sequence>